<protein>
    <submittedName>
        <fullName evidence="2">Uncharacterized protein</fullName>
    </submittedName>
</protein>
<organism evidence="2 3">
    <name type="scientific">Eimeria maxima</name>
    <name type="common">Coccidian parasite</name>
    <dbReference type="NCBI Taxonomy" id="5804"/>
    <lineage>
        <taxon>Eukaryota</taxon>
        <taxon>Sar</taxon>
        <taxon>Alveolata</taxon>
        <taxon>Apicomplexa</taxon>
        <taxon>Conoidasida</taxon>
        <taxon>Coccidia</taxon>
        <taxon>Eucoccidiorida</taxon>
        <taxon>Eimeriorina</taxon>
        <taxon>Eimeriidae</taxon>
        <taxon>Eimeria</taxon>
    </lineage>
</organism>
<reference evidence="2" key="2">
    <citation type="submission" date="2013-10" db="EMBL/GenBank/DDBJ databases">
        <authorList>
            <person name="Aslett M."/>
        </authorList>
    </citation>
    <scope>NUCLEOTIDE SEQUENCE [LARGE SCALE GENOMIC DNA]</scope>
    <source>
        <strain evidence="2">Weybridge</strain>
    </source>
</reference>
<keyword evidence="3" id="KW-1185">Reference proteome</keyword>
<dbReference type="OrthoDB" id="347249at2759"/>
<feature type="compositionally biased region" description="Low complexity" evidence="1">
    <location>
        <begin position="17"/>
        <end position="33"/>
    </location>
</feature>
<evidence type="ECO:0000256" key="1">
    <source>
        <dbReference type="SAM" id="MobiDB-lite"/>
    </source>
</evidence>
<proteinExistence type="predicted"/>
<dbReference type="AlphaFoldDB" id="U6M0B8"/>
<name>U6M0B8_EIMMA</name>
<dbReference type="EMBL" id="HG719290">
    <property type="protein sequence ID" value="CDJ57461.1"/>
    <property type="molecule type" value="Genomic_DNA"/>
</dbReference>
<dbReference type="RefSeq" id="XP_013334109.1">
    <property type="nucleotide sequence ID" value="XM_013478655.1"/>
</dbReference>
<sequence>MVCLSAVPSVVLAADPPAAAAEEQQEAASPEEQQGGGVTGTEIAADEDKTALGIINKLKDYPLLGEKGANLLQLAEEGLGIKASQIELNKIVPMLVELQKNVHEHYRFDG</sequence>
<dbReference type="GeneID" id="25337758"/>
<evidence type="ECO:0000313" key="2">
    <source>
        <dbReference type="EMBL" id="CDJ57461.1"/>
    </source>
</evidence>
<dbReference type="VEuPathDB" id="ToxoDB:EMWEY_00037720"/>
<evidence type="ECO:0000313" key="3">
    <source>
        <dbReference type="Proteomes" id="UP000030763"/>
    </source>
</evidence>
<accession>U6M0B8</accession>
<reference evidence="2" key="1">
    <citation type="submission" date="2013-10" db="EMBL/GenBank/DDBJ databases">
        <title>Genomic analysis of the causative agents of coccidiosis in chickens.</title>
        <authorList>
            <person name="Reid A.J."/>
            <person name="Blake D."/>
            <person name="Billington K."/>
            <person name="Browne H."/>
            <person name="Dunn M."/>
            <person name="Hung S."/>
            <person name="Kawahara F."/>
            <person name="Miranda-Saavedra D."/>
            <person name="Mourier T."/>
            <person name="Nagra H."/>
            <person name="Otto T.D."/>
            <person name="Rawlings N."/>
            <person name="Sanchez A."/>
            <person name="Sanders M."/>
            <person name="Subramaniam C."/>
            <person name="Tay Y."/>
            <person name="Dear P."/>
            <person name="Doerig C."/>
            <person name="Gruber A."/>
            <person name="Parkinson J."/>
            <person name="Shirley M."/>
            <person name="Wan K.L."/>
            <person name="Berriman M."/>
            <person name="Tomley F."/>
            <person name="Pain A."/>
        </authorList>
    </citation>
    <scope>NUCLEOTIDE SEQUENCE [LARGE SCALE GENOMIC DNA]</scope>
    <source>
        <strain evidence="2">Weybridge</strain>
    </source>
</reference>
<feature type="region of interest" description="Disordered" evidence="1">
    <location>
        <begin position="17"/>
        <end position="44"/>
    </location>
</feature>
<gene>
    <name evidence="2" type="ORF">EMWEY_00037720</name>
</gene>
<dbReference type="Proteomes" id="UP000030763">
    <property type="component" value="Unassembled WGS sequence"/>
</dbReference>